<dbReference type="GO" id="GO:0005886">
    <property type="term" value="C:plasma membrane"/>
    <property type="evidence" value="ECO:0007669"/>
    <property type="project" value="TreeGrafter"/>
</dbReference>
<name>A0A6A7A8M5_9PLEO</name>
<dbReference type="InterPro" id="IPR011701">
    <property type="entry name" value="MFS"/>
</dbReference>
<comment type="subcellular location">
    <subcellularLocation>
        <location evidence="1">Membrane</location>
        <topology evidence="1">Multi-pass membrane protein</topology>
    </subcellularLocation>
</comment>
<evidence type="ECO:0000313" key="10">
    <source>
        <dbReference type="Proteomes" id="UP000799424"/>
    </source>
</evidence>
<feature type="transmembrane region" description="Helical" evidence="7">
    <location>
        <begin position="369"/>
        <end position="392"/>
    </location>
</feature>
<sequence length="561" mass="59109">MSALPTTATHEPEAPIISAVKSNASAENRVHGLKLAILLGSLTLVTFLSLLDTSIIGTAIPHITSEFHSLPDVGWYVGAYTLGAATLQPLSGKLYAYFPTKAVFMGFVFFFELGSLICGVAQSSTMLIIGRAVAGMGVSGIFNGAITVLSAAVGNEKSPLYFGIVLGTSQMGIVCGPLIGGALTEHASWRWCFYLNLPAGGLAVLILAFIHFPELAQKKTFSMALVRKVVPELDLIGFLLFVPPSVMFLLALQFGSGNTHAWNSATVVGLLVGSGVLAVIFILWERRMGDRAMLPGSLVKQRMVWVSCTYGMCNGCCMMIASNWMPTFFQAVKGEGPTLSGVHILPSILSQLSAVIVSGALISKLGYYLPWALGGGIIMAIGNGLVSTFTATTSVGQWIGYQIVVGAGRGAGLQAPLVAVQNAVKPSQVPIATAFLVFLQNFGVSIGIVLSNVAFTQTLTQAIPLYAPSVSSQAALDAGAGAGAVRDLVRGHEDELSGVLRAYSEGLRNIFYFLVGMSCIAVVLSLGMGWVDVRKKKDSTKSTGDNEAQEKKVEEKSLNEA</sequence>
<accession>A0A6A7A8M5</accession>
<feature type="transmembrane region" description="Helical" evidence="7">
    <location>
        <begin position="344"/>
        <end position="362"/>
    </location>
</feature>
<feature type="transmembrane region" description="Helical" evidence="7">
    <location>
        <begin position="35"/>
        <end position="61"/>
    </location>
</feature>
<evidence type="ECO:0000256" key="1">
    <source>
        <dbReference type="ARBA" id="ARBA00004141"/>
    </source>
</evidence>
<organism evidence="9 10">
    <name type="scientific">Ophiobolus disseminans</name>
    <dbReference type="NCBI Taxonomy" id="1469910"/>
    <lineage>
        <taxon>Eukaryota</taxon>
        <taxon>Fungi</taxon>
        <taxon>Dikarya</taxon>
        <taxon>Ascomycota</taxon>
        <taxon>Pezizomycotina</taxon>
        <taxon>Dothideomycetes</taxon>
        <taxon>Pleosporomycetidae</taxon>
        <taxon>Pleosporales</taxon>
        <taxon>Pleosporineae</taxon>
        <taxon>Phaeosphaeriaceae</taxon>
        <taxon>Ophiobolus</taxon>
    </lineage>
</organism>
<evidence type="ECO:0000313" key="9">
    <source>
        <dbReference type="EMBL" id="KAF2829546.1"/>
    </source>
</evidence>
<dbReference type="OrthoDB" id="10021397at2759"/>
<dbReference type="SUPFAM" id="SSF103473">
    <property type="entry name" value="MFS general substrate transporter"/>
    <property type="match status" value="1"/>
</dbReference>
<protein>
    <submittedName>
        <fullName evidence="9">Efflux pump protein</fullName>
    </submittedName>
</protein>
<comment type="similarity">
    <text evidence="2">Belongs to the major facilitator superfamily. TCR/Tet family.</text>
</comment>
<dbReference type="PANTHER" id="PTHR23501:SF193">
    <property type="entry name" value="MULTIDRUG TRANSPORTER, PUTATIVE (AFU_ORTHOLOGUE AFUA_8G00940)-RELATED"/>
    <property type="match status" value="1"/>
</dbReference>
<dbReference type="GO" id="GO:0022857">
    <property type="term" value="F:transmembrane transporter activity"/>
    <property type="evidence" value="ECO:0007669"/>
    <property type="project" value="InterPro"/>
</dbReference>
<feature type="transmembrane region" description="Helical" evidence="7">
    <location>
        <begin position="102"/>
        <end position="122"/>
    </location>
</feature>
<feature type="transmembrane region" description="Helical" evidence="7">
    <location>
        <begin position="510"/>
        <end position="531"/>
    </location>
</feature>
<feature type="transmembrane region" description="Helical" evidence="7">
    <location>
        <begin position="233"/>
        <end position="255"/>
    </location>
</feature>
<keyword evidence="5 7" id="KW-0472">Membrane</keyword>
<evidence type="ECO:0000259" key="8">
    <source>
        <dbReference type="PROSITE" id="PS50850"/>
    </source>
</evidence>
<keyword evidence="4 7" id="KW-1133">Transmembrane helix</keyword>
<reference evidence="9" key="1">
    <citation type="journal article" date="2020" name="Stud. Mycol.">
        <title>101 Dothideomycetes genomes: a test case for predicting lifestyles and emergence of pathogens.</title>
        <authorList>
            <person name="Haridas S."/>
            <person name="Albert R."/>
            <person name="Binder M."/>
            <person name="Bloem J."/>
            <person name="Labutti K."/>
            <person name="Salamov A."/>
            <person name="Andreopoulos B."/>
            <person name="Baker S."/>
            <person name="Barry K."/>
            <person name="Bills G."/>
            <person name="Bluhm B."/>
            <person name="Cannon C."/>
            <person name="Castanera R."/>
            <person name="Culley D."/>
            <person name="Daum C."/>
            <person name="Ezra D."/>
            <person name="Gonzalez J."/>
            <person name="Henrissat B."/>
            <person name="Kuo A."/>
            <person name="Liang C."/>
            <person name="Lipzen A."/>
            <person name="Lutzoni F."/>
            <person name="Magnuson J."/>
            <person name="Mondo S."/>
            <person name="Nolan M."/>
            <person name="Ohm R."/>
            <person name="Pangilinan J."/>
            <person name="Park H.-J."/>
            <person name="Ramirez L."/>
            <person name="Alfaro M."/>
            <person name="Sun H."/>
            <person name="Tritt A."/>
            <person name="Yoshinaga Y."/>
            <person name="Zwiers L.-H."/>
            <person name="Turgeon B."/>
            <person name="Goodwin S."/>
            <person name="Spatafora J."/>
            <person name="Crous P."/>
            <person name="Grigoriev I."/>
        </authorList>
    </citation>
    <scope>NUCLEOTIDE SEQUENCE</scope>
    <source>
        <strain evidence="9">CBS 113818</strain>
    </source>
</reference>
<keyword evidence="3 7" id="KW-0812">Transmembrane</keyword>
<feature type="transmembrane region" description="Helical" evidence="7">
    <location>
        <begin position="261"/>
        <end position="284"/>
    </location>
</feature>
<feature type="transmembrane region" description="Helical" evidence="7">
    <location>
        <begin position="128"/>
        <end position="153"/>
    </location>
</feature>
<evidence type="ECO:0000256" key="7">
    <source>
        <dbReference type="SAM" id="Phobius"/>
    </source>
</evidence>
<evidence type="ECO:0000256" key="5">
    <source>
        <dbReference type="ARBA" id="ARBA00023136"/>
    </source>
</evidence>
<feature type="region of interest" description="Disordered" evidence="6">
    <location>
        <begin position="536"/>
        <end position="561"/>
    </location>
</feature>
<evidence type="ECO:0000256" key="2">
    <source>
        <dbReference type="ARBA" id="ARBA00007520"/>
    </source>
</evidence>
<dbReference type="Pfam" id="PF07690">
    <property type="entry name" value="MFS_1"/>
    <property type="match status" value="1"/>
</dbReference>
<dbReference type="Proteomes" id="UP000799424">
    <property type="component" value="Unassembled WGS sequence"/>
</dbReference>
<dbReference type="InterPro" id="IPR036259">
    <property type="entry name" value="MFS_trans_sf"/>
</dbReference>
<dbReference type="FunFam" id="1.20.1250.20:FF:000196">
    <property type="entry name" value="MFS toxin efflux pump (AflT)"/>
    <property type="match status" value="1"/>
</dbReference>
<dbReference type="InterPro" id="IPR020846">
    <property type="entry name" value="MFS_dom"/>
</dbReference>
<dbReference type="AlphaFoldDB" id="A0A6A7A8M5"/>
<feature type="transmembrane region" description="Helical" evidence="7">
    <location>
        <begin position="431"/>
        <end position="455"/>
    </location>
</feature>
<feature type="transmembrane region" description="Helical" evidence="7">
    <location>
        <begin position="304"/>
        <end position="324"/>
    </location>
</feature>
<dbReference type="EMBL" id="MU006221">
    <property type="protein sequence ID" value="KAF2829546.1"/>
    <property type="molecule type" value="Genomic_DNA"/>
</dbReference>
<feature type="compositionally biased region" description="Basic and acidic residues" evidence="6">
    <location>
        <begin position="548"/>
        <end position="561"/>
    </location>
</feature>
<feature type="domain" description="Major facilitator superfamily (MFS) profile" evidence="8">
    <location>
        <begin position="38"/>
        <end position="533"/>
    </location>
</feature>
<gene>
    <name evidence="9" type="ORF">CC86DRAFT_346366</name>
</gene>
<feature type="transmembrane region" description="Helical" evidence="7">
    <location>
        <begin position="160"/>
        <end position="181"/>
    </location>
</feature>
<dbReference type="Gene3D" id="1.20.1250.20">
    <property type="entry name" value="MFS general substrate transporter like domains"/>
    <property type="match status" value="2"/>
</dbReference>
<keyword evidence="10" id="KW-1185">Reference proteome</keyword>
<feature type="transmembrane region" description="Helical" evidence="7">
    <location>
        <begin position="193"/>
        <end position="212"/>
    </location>
</feature>
<evidence type="ECO:0000256" key="6">
    <source>
        <dbReference type="SAM" id="MobiDB-lite"/>
    </source>
</evidence>
<dbReference type="CDD" id="cd17502">
    <property type="entry name" value="MFS_Azr1_MDR_like"/>
    <property type="match status" value="1"/>
</dbReference>
<dbReference type="PANTHER" id="PTHR23501">
    <property type="entry name" value="MAJOR FACILITATOR SUPERFAMILY"/>
    <property type="match status" value="1"/>
</dbReference>
<feature type="transmembrane region" description="Helical" evidence="7">
    <location>
        <begin position="73"/>
        <end position="90"/>
    </location>
</feature>
<evidence type="ECO:0000256" key="4">
    <source>
        <dbReference type="ARBA" id="ARBA00022989"/>
    </source>
</evidence>
<evidence type="ECO:0000256" key="3">
    <source>
        <dbReference type="ARBA" id="ARBA00022692"/>
    </source>
</evidence>
<proteinExistence type="inferred from homology"/>
<dbReference type="PROSITE" id="PS50850">
    <property type="entry name" value="MFS"/>
    <property type="match status" value="1"/>
</dbReference>